<dbReference type="EMBL" id="PKGU01000001">
    <property type="protein sequence ID" value="PKZ16166.1"/>
    <property type="molecule type" value="Genomic_DNA"/>
</dbReference>
<dbReference type="PANTHER" id="PTHR23542">
    <property type="match status" value="1"/>
</dbReference>
<feature type="transmembrane region" description="Helical" evidence="5">
    <location>
        <begin position="264"/>
        <end position="287"/>
    </location>
</feature>
<dbReference type="GO" id="GO:0005886">
    <property type="term" value="C:plasma membrane"/>
    <property type="evidence" value="ECO:0007669"/>
    <property type="project" value="UniProtKB-SubCell"/>
</dbReference>
<evidence type="ECO:0000256" key="3">
    <source>
        <dbReference type="ARBA" id="ARBA00022989"/>
    </source>
</evidence>
<dbReference type="InterPro" id="IPR036259">
    <property type="entry name" value="MFS_trans_sf"/>
</dbReference>
<feature type="transmembrane region" description="Helical" evidence="5">
    <location>
        <begin position="142"/>
        <end position="167"/>
    </location>
</feature>
<proteinExistence type="predicted"/>
<feature type="transmembrane region" description="Helical" evidence="5">
    <location>
        <begin position="323"/>
        <end position="345"/>
    </location>
</feature>
<dbReference type="GO" id="GO:0022857">
    <property type="term" value="F:transmembrane transporter activity"/>
    <property type="evidence" value="ECO:0007669"/>
    <property type="project" value="InterPro"/>
</dbReference>
<keyword evidence="4 5" id="KW-0472">Membrane</keyword>
<dbReference type="AlphaFoldDB" id="A0A2I1M7R2"/>
<dbReference type="RefSeq" id="WP_101541192.1">
    <property type="nucleotide sequence ID" value="NZ_PKGU01000001.1"/>
</dbReference>
<evidence type="ECO:0000256" key="2">
    <source>
        <dbReference type="ARBA" id="ARBA00022692"/>
    </source>
</evidence>
<evidence type="ECO:0000256" key="1">
    <source>
        <dbReference type="ARBA" id="ARBA00004651"/>
    </source>
</evidence>
<dbReference type="PANTHER" id="PTHR23542:SF1">
    <property type="entry name" value="MAJOR FACILITATOR SUPERFAMILY (MFS) PROFILE DOMAIN-CONTAINING PROTEIN"/>
    <property type="match status" value="1"/>
</dbReference>
<evidence type="ECO:0000256" key="4">
    <source>
        <dbReference type="ARBA" id="ARBA00023136"/>
    </source>
</evidence>
<feature type="transmembrane region" description="Helical" evidence="5">
    <location>
        <begin position="299"/>
        <end position="317"/>
    </location>
</feature>
<feature type="transmembrane region" description="Helical" evidence="5">
    <location>
        <begin position="102"/>
        <end position="122"/>
    </location>
</feature>
<accession>A0A2I1M7R2</accession>
<evidence type="ECO:0000259" key="6">
    <source>
        <dbReference type="PROSITE" id="PS50850"/>
    </source>
</evidence>
<dbReference type="SUPFAM" id="SSF103473">
    <property type="entry name" value="MFS general substrate transporter"/>
    <property type="match status" value="1"/>
</dbReference>
<keyword evidence="2 5" id="KW-0812">Transmembrane</keyword>
<comment type="subcellular location">
    <subcellularLocation>
        <location evidence="1">Cell membrane</location>
        <topology evidence="1">Multi-pass membrane protein</topology>
    </subcellularLocation>
</comment>
<dbReference type="InterPro" id="IPR011701">
    <property type="entry name" value="MFS"/>
</dbReference>
<gene>
    <name evidence="7" type="ORF">CYJ32_01665</name>
</gene>
<feature type="domain" description="Major facilitator superfamily (MFS) profile" evidence="6">
    <location>
        <begin position="233"/>
        <end position="429"/>
    </location>
</feature>
<evidence type="ECO:0000313" key="7">
    <source>
        <dbReference type="EMBL" id="PKZ16166.1"/>
    </source>
</evidence>
<name>A0A2I1M7R2_9BIFI</name>
<evidence type="ECO:0000313" key="8">
    <source>
        <dbReference type="Proteomes" id="UP000242263"/>
    </source>
</evidence>
<feature type="transmembrane region" description="Helical" evidence="5">
    <location>
        <begin position="228"/>
        <end position="244"/>
    </location>
</feature>
<keyword evidence="3 5" id="KW-1133">Transmembrane helix</keyword>
<dbReference type="Proteomes" id="UP000242263">
    <property type="component" value="Unassembled WGS sequence"/>
</dbReference>
<protein>
    <submittedName>
        <fullName evidence="7">MFS transporter</fullName>
    </submittedName>
</protein>
<sequence>MYKKIFSIPGAAAFCVSAGMARVTMSTIGLSMILCLNNIYNEWTSAGIMSAVYVISAAVVTPLYAKLFDTFGQKRVGLIVAPVQFATLLTFAVAAYMRAPLALLFGLAVVVGLSMYSVGAVVRTRWAWVLRDKPEAYLNTAYALESAVDELIFIIGPIVAASIATSFPPVSTVIPFILFGGISFIGSLIFYNLKSSTPPAVKTMRNVDVNNVEPASAHMSAVLRDRNILFYPGVLMLTIAIVLFNSTFSAFDVTMTAVMKSVGLYHYTGFMLATIAIGSLIGALIFGSRSHTHNPWMRMIGFMILLAAGISGVAFSVQWLFVAALWGVFAGLFVAPTYASANMIVREIAPANKLTEGLSWVSTGGTVGASLGSAVSGIFLDNLGNNATLHTLWLCAVLAIPFFFLGYLQVRSFEKKHGALVAGAEDRLE</sequence>
<dbReference type="PROSITE" id="PS50850">
    <property type="entry name" value="MFS"/>
    <property type="match status" value="1"/>
</dbReference>
<evidence type="ECO:0000256" key="5">
    <source>
        <dbReference type="SAM" id="Phobius"/>
    </source>
</evidence>
<organism evidence="7 8">
    <name type="scientific">Alloscardovia omnicolens</name>
    <dbReference type="NCBI Taxonomy" id="419015"/>
    <lineage>
        <taxon>Bacteria</taxon>
        <taxon>Bacillati</taxon>
        <taxon>Actinomycetota</taxon>
        <taxon>Actinomycetes</taxon>
        <taxon>Bifidobacteriales</taxon>
        <taxon>Bifidobacteriaceae</taxon>
        <taxon>Alloscardovia</taxon>
    </lineage>
</organism>
<feature type="transmembrane region" description="Helical" evidence="5">
    <location>
        <begin position="391"/>
        <end position="408"/>
    </location>
</feature>
<feature type="transmembrane region" description="Helical" evidence="5">
    <location>
        <begin position="76"/>
        <end position="96"/>
    </location>
</feature>
<feature type="transmembrane region" description="Helical" evidence="5">
    <location>
        <begin position="173"/>
        <end position="193"/>
    </location>
</feature>
<feature type="transmembrane region" description="Helical" evidence="5">
    <location>
        <begin position="45"/>
        <end position="64"/>
    </location>
</feature>
<dbReference type="Gene3D" id="1.20.1250.20">
    <property type="entry name" value="MFS general substrate transporter like domains"/>
    <property type="match status" value="2"/>
</dbReference>
<dbReference type="InterPro" id="IPR020846">
    <property type="entry name" value="MFS_dom"/>
</dbReference>
<feature type="transmembrane region" description="Helical" evidence="5">
    <location>
        <begin position="357"/>
        <end position="379"/>
    </location>
</feature>
<dbReference type="Pfam" id="PF07690">
    <property type="entry name" value="MFS_1"/>
    <property type="match status" value="1"/>
</dbReference>
<reference evidence="7 8" key="1">
    <citation type="submission" date="2017-12" db="EMBL/GenBank/DDBJ databases">
        <title>Phylogenetic diversity of female urinary microbiome.</title>
        <authorList>
            <person name="Thomas-White K."/>
            <person name="Wolfe A.J."/>
        </authorList>
    </citation>
    <scope>NUCLEOTIDE SEQUENCE [LARGE SCALE GENOMIC DNA]</scope>
    <source>
        <strain evidence="7 8">UMB0064</strain>
    </source>
</reference>
<comment type="caution">
    <text evidence="7">The sequence shown here is derived from an EMBL/GenBank/DDBJ whole genome shotgun (WGS) entry which is preliminary data.</text>
</comment>